<evidence type="ECO:0000256" key="1">
    <source>
        <dbReference type="ARBA" id="ARBA00004653"/>
    </source>
</evidence>
<reference evidence="10" key="1">
    <citation type="journal article" date="2020" name="mSystems">
        <title>Genome- and Community-Level Interaction Insights into Carbon Utilization and Element Cycling Functions of Hydrothermarchaeota in Hydrothermal Sediment.</title>
        <authorList>
            <person name="Zhou Z."/>
            <person name="Liu Y."/>
            <person name="Xu W."/>
            <person name="Pan J."/>
            <person name="Luo Z.H."/>
            <person name="Li M."/>
        </authorList>
    </citation>
    <scope>NUCLEOTIDE SEQUENCE [LARGE SCALE GENOMIC DNA]</scope>
    <source>
        <strain evidence="10">SpSt-774</strain>
    </source>
</reference>
<evidence type="ECO:0000256" key="9">
    <source>
        <dbReference type="SAM" id="Phobius"/>
    </source>
</evidence>
<dbReference type="InterPro" id="IPR029044">
    <property type="entry name" value="Nucleotide-diphossugar_trans"/>
</dbReference>
<dbReference type="Pfam" id="PF13641">
    <property type="entry name" value="Glyco_tranf_2_3"/>
    <property type="match status" value="1"/>
</dbReference>
<gene>
    <name evidence="10" type="ORF">ENV60_09975</name>
</gene>
<dbReference type="Gene3D" id="3.90.550.10">
    <property type="entry name" value="Spore Coat Polysaccharide Biosynthesis Protein SpsA, Chain A"/>
    <property type="match status" value="1"/>
</dbReference>
<dbReference type="FunFam" id="3.90.550.10:FF:000057">
    <property type="entry name" value="Glycosyltransferase-like protein, family 2"/>
    <property type="match status" value="1"/>
</dbReference>
<evidence type="ECO:0000256" key="2">
    <source>
        <dbReference type="ARBA" id="ARBA00022676"/>
    </source>
</evidence>
<evidence type="ECO:0000313" key="10">
    <source>
        <dbReference type="EMBL" id="HGV98602.1"/>
    </source>
</evidence>
<feature type="transmembrane region" description="Helical" evidence="9">
    <location>
        <begin position="458"/>
        <end position="477"/>
    </location>
</feature>
<comment type="subcellular location">
    <subcellularLocation>
        <location evidence="1">Golgi apparatus membrane</location>
        <topology evidence="1">Multi-pass membrane protein</topology>
    </subcellularLocation>
</comment>
<feature type="transmembrane region" description="Helical" evidence="9">
    <location>
        <begin position="346"/>
        <end position="367"/>
    </location>
</feature>
<dbReference type="CDD" id="cd06437">
    <property type="entry name" value="CESA_CaSu_A2"/>
    <property type="match status" value="1"/>
</dbReference>
<organism evidence="10">
    <name type="scientific">candidate division WOR-3 bacterium</name>
    <dbReference type="NCBI Taxonomy" id="2052148"/>
    <lineage>
        <taxon>Bacteria</taxon>
        <taxon>Bacteria division WOR-3</taxon>
    </lineage>
</organism>
<dbReference type="PANTHER" id="PTHR32044:SF80">
    <property type="entry name" value="XYLOGLUCAN GLYCOSYLTRANSFERASE 2-RELATED"/>
    <property type="match status" value="1"/>
</dbReference>
<evidence type="ECO:0000256" key="3">
    <source>
        <dbReference type="ARBA" id="ARBA00022679"/>
    </source>
</evidence>
<sequence>MVAIISSFYAFIALVLFFYSLHSYVLLYYYFLLKKKKIRLFSKCNCLSKNSRDLPPVTVQLPIYNEKYVVRRLINSVCAMEYPKGKLEIQILDDSNDETTTIIRNIVREKKKEGYDIKHLKRKRRKGFKAGALQFGLKLARGDFIAIFDADFVPPKNFLTELIPEFSEPKIAGVQARWGHLNSDRSLLTKAQAIGLDNHFAMEQELRYRAGFFINFNGTCGIWRKSAIIDAGGWHSDTLAEDLDLSYRVQLRGWKIVYRGDFVVPGELPETVDSYRIQQNRWAKGTFQVACKLLSEVLKAELSPLVKYEALVHLTGHINFIAMLFLGIFSFPIVYFKVEELVPEGYYVFLSIFTIGAFGYPALYYLSQKESYQNYKRRIFYIPGVIAYSMGLSVSNTKALIEAIFKKNLVFTRTPKSGGAKRSYSLERKILLPTMEVLLGVYILIGLIYVIVNFQFVLIPFLLFYSLGFLGLGLGSLKDKILTFKQEEVLCSSQNS</sequence>
<comment type="caution">
    <text evidence="10">The sequence shown here is derived from an EMBL/GenBank/DDBJ whole genome shotgun (WGS) entry which is preliminary data.</text>
</comment>
<keyword evidence="5 9" id="KW-1133">Transmembrane helix</keyword>
<dbReference type="AlphaFoldDB" id="A0A7C4TEW3"/>
<dbReference type="GO" id="GO:0071555">
    <property type="term" value="P:cell wall organization"/>
    <property type="evidence" value="ECO:0007669"/>
    <property type="project" value="UniProtKB-KW"/>
</dbReference>
<protein>
    <submittedName>
        <fullName evidence="10">Glycosyltransferase</fullName>
    </submittedName>
</protein>
<evidence type="ECO:0000256" key="5">
    <source>
        <dbReference type="ARBA" id="ARBA00022989"/>
    </source>
</evidence>
<keyword evidence="7 9" id="KW-0472">Membrane</keyword>
<keyword evidence="6" id="KW-0333">Golgi apparatus</keyword>
<feature type="transmembrane region" description="Helical" evidence="9">
    <location>
        <begin position="6"/>
        <end position="33"/>
    </location>
</feature>
<dbReference type="GO" id="GO:0016757">
    <property type="term" value="F:glycosyltransferase activity"/>
    <property type="evidence" value="ECO:0007669"/>
    <property type="project" value="UniProtKB-KW"/>
</dbReference>
<evidence type="ECO:0000256" key="6">
    <source>
        <dbReference type="ARBA" id="ARBA00023034"/>
    </source>
</evidence>
<evidence type="ECO:0000256" key="4">
    <source>
        <dbReference type="ARBA" id="ARBA00022692"/>
    </source>
</evidence>
<evidence type="ECO:0000256" key="7">
    <source>
        <dbReference type="ARBA" id="ARBA00023136"/>
    </source>
</evidence>
<feature type="transmembrane region" description="Helical" evidence="9">
    <location>
        <begin position="311"/>
        <end position="334"/>
    </location>
</feature>
<keyword evidence="8" id="KW-0961">Cell wall biogenesis/degradation</keyword>
<proteinExistence type="predicted"/>
<accession>A0A7C4TEW3</accession>
<dbReference type="SUPFAM" id="SSF53448">
    <property type="entry name" value="Nucleotide-diphospho-sugar transferases"/>
    <property type="match status" value="1"/>
</dbReference>
<evidence type="ECO:0000256" key="8">
    <source>
        <dbReference type="ARBA" id="ARBA00023316"/>
    </source>
</evidence>
<name>A0A7C4TEW3_UNCW3</name>
<dbReference type="PANTHER" id="PTHR32044">
    <property type="entry name" value="GLUCOMANNAN 4-BETA-MANNOSYLTRANSFERASE 9"/>
    <property type="match status" value="1"/>
</dbReference>
<feature type="transmembrane region" description="Helical" evidence="9">
    <location>
        <begin position="430"/>
        <end position="452"/>
    </location>
</feature>
<keyword evidence="2" id="KW-0328">Glycosyltransferase</keyword>
<dbReference type="EMBL" id="DTGZ01000190">
    <property type="protein sequence ID" value="HGV98602.1"/>
    <property type="molecule type" value="Genomic_DNA"/>
</dbReference>
<keyword evidence="3 10" id="KW-0808">Transferase</keyword>
<keyword evidence="4 9" id="KW-0812">Transmembrane</keyword>